<evidence type="ECO:0000313" key="5">
    <source>
        <dbReference type="Proteomes" id="UP000001661"/>
    </source>
</evidence>
<dbReference type="PANTHER" id="PTHR43513">
    <property type="entry name" value="DIHYDROOROTATE DEHYDROGENASE B (NAD(+)), ELECTRON TRANSFER SUBUNIT"/>
    <property type="match status" value="1"/>
</dbReference>
<dbReference type="RefSeq" id="WP_013277060.1">
    <property type="nucleotide sequence ID" value="NC_014378.1"/>
</dbReference>
<dbReference type="OrthoDB" id="9778346at2"/>
<dbReference type="AlphaFoldDB" id="D9QSS5"/>
<dbReference type="InterPro" id="IPR019480">
    <property type="entry name" value="Dihydroorotate_DH_Fe-S-bd"/>
</dbReference>
<dbReference type="InterPro" id="IPR017927">
    <property type="entry name" value="FAD-bd_FR_type"/>
</dbReference>
<dbReference type="InterPro" id="IPR001433">
    <property type="entry name" value="OxRdtase_FAD/NAD-bd"/>
</dbReference>
<feature type="binding site" evidence="2">
    <location>
        <position position="236"/>
    </location>
    <ligand>
        <name>[2Fe-2S] cluster</name>
        <dbReference type="ChEBI" id="CHEBI:190135"/>
    </ligand>
</feature>
<dbReference type="Proteomes" id="UP000001661">
    <property type="component" value="Chromosome"/>
</dbReference>
<feature type="binding site" evidence="2">
    <location>
        <position position="224"/>
    </location>
    <ligand>
        <name>[2Fe-2S] cluster</name>
        <dbReference type="ChEBI" id="CHEBI:190135"/>
    </ligand>
</feature>
<keyword evidence="1" id="KW-0285">Flavoprotein</keyword>
<keyword evidence="5" id="KW-1185">Reference proteome</keyword>
<dbReference type="Gene3D" id="3.40.50.80">
    <property type="entry name" value="Nucleotide-binding domain of ferredoxin-NADP reductase (FNR) module"/>
    <property type="match status" value="1"/>
</dbReference>
<dbReference type="STRING" id="574087.Acear_0062"/>
<feature type="binding site" evidence="2">
    <location>
        <position position="221"/>
    </location>
    <ligand>
        <name>[2Fe-2S] cluster</name>
        <dbReference type="ChEBI" id="CHEBI:190135"/>
    </ligand>
</feature>
<feature type="binding site" evidence="1">
    <location>
        <begin position="62"/>
        <end position="64"/>
    </location>
    <ligand>
        <name>FAD</name>
        <dbReference type="ChEBI" id="CHEBI:57692"/>
    </ligand>
</feature>
<dbReference type="InterPro" id="IPR039261">
    <property type="entry name" value="FNR_nucleotide-bd"/>
</dbReference>
<keyword evidence="2" id="KW-0408">Iron</keyword>
<reference evidence="4 5" key="1">
    <citation type="journal article" date="2010" name="Stand. Genomic Sci.">
        <title>Complete genome sequence of Acetohalobium arabaticum type strain (Z-7288).</title>
        <authorList>
            <person name="Sikorski J."/>
            <person name="Lapidus A."/>
            <person name="Chertkov O."/>
            <person name="Lucas S."/>
            <person name="Copeland A."/>
            <person name="Glavina Del Rio T."/>
            <person name="Nolan M."/>
            <person name="Tice H."/>
            <person name="Cheng J.F."/>
            <person name="Han C."/>
            <person name="Brambilla E."/>
            <person name="Pitluck S."/>
            <person name="Liolios K."/>
            <person name="Ivanova N."/>
            <person name="Mavromatis K."/>
            <person name="Mikhailova N."/>
            <person name="Pati A."/>
            <person name="Bruce D."/>
            <person name="Detter C."/>
            <person name="Tapia R."/>
            <person name="Goodwin L."/>
            <person name="Chen A."/>
            <person name="Palaniappan K."/>
            <person name="Land M."/>
            <person name="Hauser L."/>
            <person name="Chang Y.J."/>
            <person name="Jeffries C.D."/>
            <person name="Rohde M."/>
            <person name="Goker M."/>
            <person name="Spring S."/>
            <person name="Woyke T."/>
            <person name="Bristow J."/>
            <person name="Eisen J.A."/>
            <person name="Markowitz V."/>
            <person name="Hugenholtz P."/>
            <person name="Kyrpides N.C."/>
            <person name="Klenk H.P."/>
        </authorList>
    </citation>
    <scope>NUCLEOTIDE SEQUENCE [LARGE SCALE GENOMIC DNA]</scope>
    <source>
        <strain evidence="5">ATCC 49924 / DSM 5501 / Z-7288</strain>
    </source>
</reference>
<dbReference type="InterPro" id="IPR012165">
    <property type="entry name" value="Cyt_c3_hydrogenase_gsu"/>
</dbReference>
<keyword evidence="2" id="KW-0479">Metal-binding</keyword>
<dbReference type="GO" id="GO:0051537">
    <property type="term" value="F:2 iron, 2 sulfur cluster binding"/>
    <property type="evidence" value="ECO:0007669"/>
    <property type="project" value="UniProtKB-KW"/>
</dbReference>
<name>D9QSS5_ACEAZ</name>
<gene>
    <name evidence="4" type="ordered locus">Acear_0062</name>
</gene>
<keyword evidence="4" id="KW-0560">Oxidoreductase</keyword>
<dbReference type="EMBL" id="CP002105">
    <property type="protein sequence ID" value="ADL11613.1"/>
    <property type="molecule type" value="Genomic_DNA"/>
</dbReference>
<dbReference type="KEGG" id="aar:Acear_0062"/>
<dbReference type="PROSITE" id="PS51384">
    <property type="entry name" value="FAD_FR"/>
    <property type="match status" value="1"/>
</dbReference>
<keyword evidence="2" id="KW-0411">Iron-sulfur</keyword>
<dbReference type="SUPFAM" id="SSF63380">
    <property type="entry name" value="Riboflavin synthase domain-like"/>
    <property type="match status" value="1"/>
</dbReference>
<keyword evidence="1" id="KW-0274">FAD</keyword>
<evidence type="ECO:0000256" key="2">
    <source>
        <dbReference type="PIRSR" id="PIRSR006816-2"/>
    </source>
</evidence>
<dbReference type="InterPro" id="IPR050353">
    <property type="entry name" value="PyrK_electron_transfer"/>
</dbReference>
<keyword evidence="2" id="KW-0001">2Fe-2S</keyword>
<dbReference type="Pfam" id="PF00175">
    <property type="entry name" value="NAD_binding_1"/>
    <property type="match status" value="1"/>
</dbReference>
<dbReference type="GO" id="GO:0050660">
    <property type="term" value="F:flavin adenine dinucleotide binding"/>
    <property type="evidence" value="ECO:0007669"/>
    <property type="project" value="InterPro"/>
</dbReference>
<comment type="cofactor">
    <cofactor evidence="2">
        <name>[2Fe-2S] cluster</name>
        <dbReference type="ChEBI" id="CHEBI:190135"/>
    </cofactor>
    <text evidence="2">Binds 1 [2Fe-2S] cluster per subunit.</text>
</comment>
<accession>D9QSS5</accession>
<dbReference type="GO" id="GO:0016491">
    <property type="term" value="F:oxidoreductase activity"/>
    <property type="evidence" value="ECO:0007669"/>
    <property type="project" value="UniProtKB-KW"/>
</dbReference>
<dbReference type="PANTHER" id="PTHR43513:SF3">
    <property type="entry name" value="DIHYDROOROTATE DEHYDROGENASE B (NAD(+)), ELECTRON TRANSFER SUBUNIT-RELATED"/>
    <property type="match status" value="1"/>
</dbReference>
<evidence type="ECO:0000256" key="1">
    <source>
        <dbReference type="PIRSR" id="PIRSR006816-1"/>
    </source>
</evidence>
<dbReference type="EC" id="1.8.1.-" evidence="4"/>
<dbReference type="SUPFAM" id="SSF52343">
    <property type="entry name" value="Ferredoxin reductase-like, C-terminal NADP-linked domain"/>
    <property type="match status" value="1"/>
</dbReference>
<dbReference type="GO" id="GO:0046872">
    <property type="term" value="F:metal ion binding"/>
    <property type="evidence" value="ECO:0007669"/>
    <property type="project" value="UniProtKB-KW"/>
</dbReference>
<protein>
    <submittedName>
        <fullName evidence="4">Sulfide dehydrogenase (Flavoprotein) subunit SudB</fullName>
        <ecNumber evidence="4">1.8.1.-</ecNumber>
    </submittedName>
</protein>
<organism evidence="4 5">
    <name type="scientific">Acetohalobium arabaticum (strain ATCC 49924 / DSM 5501 / Z-7288)</name>
    <dbReference type="NCBI Taxonomy" id="574087"/>
    <lineage>
        <taxon>Bacteria</taxon>
        <taxon>Bacillati</taxon>
        <taxon>Bacillota</taxon>
        <taxon>Clostridia</taxon>
        <taxon>Halanaerobiales</taxon>
        <taxon>Halobacteroidaceae</taxon>
        <taxon>Acetohalobium</taxon>
    </lineage>
</organism>
<dbReference type="CDD" id="cd06219">
    <property type="entry name" value="DHOD_e_trans_like1"/>
    <property type="match status" value="1"/>
</dbReference>
<evidence type="ECO:0000259" key="3">
    <source>
        <dbReference type="PROSITE" id="PS51384"/>
    </source>
</evidence>
<dbReference type="GO" id="GO:0006221">
    <property type="term" value="P:pyrimidine nucleotide biosynthetic process"/>
    <property type="evidence" value="ECO:0007669"/>
    <property type="project" value="InterPro"/>
</dbReference>
<dbReference type="HOGENOM" id="CLU_003827_1_0_9"/>
<dbReference type="Pfam" id="PF10418">
    <property type="entry name" value="DHODB_Fe-S_bind"/>
    <property type="match status" value="1"/>
</dbReference>
<dbReference type="eggNOG" id="COG0543">
    <property type="taxonomic scope" value="Bacteria"/>
</dbReference>
<evidence type="ECO:0000313" key="4">
    <source>
        <dbReference type="EMBL" id="ADL11613.1"/>
    </source>
</evidence>
<comment type="cofactor">
    <cofactor evidence="1">
        <name>FAD</name>
        <dbReference type="ChEBI" id="CHEBI:57692"/>
    </cofactor>
    <text evidence="1">Binds 1 FAD per subunit.</text>
</comment>
<dbReference type="PIRSF" id="PIRSF006816">
    <property type="entry name" value="Cyc3_hyd_g"/>
    <property type="match status" value="1"/>
</dbReference>
<sequence length="280" mass="30480">MFEIIEKKALASEIVSLIVEAPLIAAKAEPGHFVVVRVSETGERIPLTIADYNRDRETIELIIQAVGYSTIQLSKLEEGDQLLDVLGPLGEPVEIEKLGRVVCVAGGIGVAPIYPKAKELKEAGNEIISIIGAQTEEKLIMQDRMESISEELYLATDDGSIGHEGFVTEVLESVLEENEVDEVIAIGPVVMMKAACEVTADYGIDTVVSLNPIMVDGTGMCGGCRVTVGGENRFACVDGPAFDGHKVDFVELMRRQDHYHPQEEKAMHRCKLEEEVGRDG</sequence>
<dbReference type="Gene3D" id="2.40.30.10">
    <property type="entry name" value="Translation factors"/>
    <property type="match status" value="1"/>
</dbReference>
<proteinExistence type="predicted"/>
<dbReference type="InterPro" id="IPR017938">
    <property type="entry name" value="Riboflavin_synthase-like_b-brl"/>
</dbReference>
<feature type="domain" description="FAD-binding FR-type" evidence="3">
    <location>
        <begin position="1"/>
        <end position="95"/>
    </location>
</feature>
<dbReference type="NCBIfam" id="NF004862">
    <property type="entry name" value="PRK06222.1"/>
    <property type="match status" value="1"/>
</dbReference>